<evidence type="ECO:0000313" key="2">
    <source>
        <dbReference type="EMBL" id="MBO8457153.1"/>
    </source>
</evidence>
<protein>
    <submittedName>
        <fullName evidence="2">Uncharacterized protein</fullName>
    </submittedName>
</protein>
<reference evidence="2" key="1">
    <citation type="submission" date="2020-10" db="EMBL/GenBank/DDBJ databases">
        <authorList>
            <person name="Gilroy R."/>
        </authorList>
    </citation>
    <scope>NUCLEOTIDE SEQUENCE</scope>
    <source>
        <strain evidence="2">10532</strain>
    </source>
</reference>
<reference evidence="2" key="2">
    <citation type="journal article" date="2021" name="PeerJ">
        <title>Extensive microbial diversity within the chicken gut microbiome revealed by metagenomics and culture.</title>
        <authorList>
            <person name="Gilroy R."/>
            <person name="Ravi A."/>
            <person name="Getino M."/>
            <person name="Pursley I."/>
            <person name="Horton D.L."/>
            <person name="Alikhan N.F."/>
            <person name="Baker D."/>
            <person name="Gharbi K."/>
            <person name="Hall N."/>
            <person name="Watson M."/>
            <person name="Adriaenssens E.M."/>
            <person name="Foster-Nyarko E."/>
            <person name="Jarju S."/>
            <person name="Secka A."/>
            <person name="Antonio M."/>
            <person name="Oren A."/>
            <person name="Chaudhuri R.R."/>
            <person name="La Ragione R."/>
            <person name="Hildebrand F."/>
            <person name="Pallen M.J."/>
        </authorList>
    </citation>
    <scope>NUCLEOTIDE SEQUENCE</scope>
    <source>
        <strain evidence="2">10532</strain>
    </source>
</reference>
<keyword evidence="1" id="KW-0732">Signal</keyword>
<dbReference type="Proteomes" id="UP000823638">
    <property type="component" value="Unassembled WGS sequence"/>
</dbReference>
<dbReference type="AlphaFoldDB" id="A0A9D9HNS9"/>
<name>A0A9D9HNS9_9SPIR</name>
<dbReference type="PROSITE" id="PS51257">
    <property type="entry name" value="PROKAR_LIPOPROTEIN"/>
    <property type="match status" value="1"/>
</dbReference>
<accession>A0A9D9HNS9</accession>
<gene>
    <name evidence="2" type="ORF">IAA81_02860</name>
</gene>
<feature type="chain" id="PRO_5039483611" evidence="1">
    <location>
        <begin position="22"/>
        <end position="360"/>
    </location>
</feature>
<organism evidence="2 3">
    <name type="scientific">Candidatus Gallitreponema excrementavium</name>
    <dbReference type="NCBI Taxonomy" id="2840840"/>
    <lineage>
        <taxon>Bacteria</taxon>
        <taxon>Pseudomonadati</taxon>
        <taxon>Spirochaetota</taxon>
        <taxon>Spirochaetia</taxon>
        <taxon>Spirochaetales</taxon>
        <taxon>Candidatus Gallitreponema</taxon>
    </lineage>
</organism>
<evidence type="ECO:0000313" key="3">
    <source>
        <dbReference type="Proteomes" id="UP000823638"/>
    </source>
</evidence>
<comment type="caution">
    <text evidence="2">The sequence shown here is derived from an EMBL/GenBank/DDBJ whole genome shotgun (WGS) entry which is preliminary data.</text>
</comment>
<evidence type="ECO:0000256" key="1">
    <source>
        <dbReference type="SAM" id="SignalP"/>
    </source>
</evidence>
<sequence length="360" mass="39744">MKKLGCAALVAVLGLMIVGCASTSQKLAKKDMKNLSYENQPGGDLELINETPYDLVIFAGSIHRNNILGGIHKDGAGSVRSFDFSSFVSSKTGAFLCRAVKAEVYETKGGYVTEEDVIFAKLVTYGDNIKSSFRITGEVGGMAKLLFENASPYPVELRLNGTTGPVLTTLPPNVKEKYVYVDYNSRGYVYYPTYLMYDRNSGKMSSISAKEEEGLVSRPARENETPQTIIVPMPNSKMYGSRVAYLTVRNESGRAFIMRNDNTEIFSQNGNTMINSGETLTFEIDAKEEGSIYRAINADFRVGDASKRYVKFFEGEPTLLKAGVEYEISVFNQNGLVKAVIDNSSERVVEYDLGSQLELE</sequence>
<proteinExistence type="predicted"/>
<feature type="signal peptide" evidence="1">
    <location>
        <begin position="1"/>
        <end position="21"/>
    </location>
</feature>
<dbReference type="EMBL" id="JADIMM010000036">
    <property type="protein sequence ID" value="MBO8457153.1"/>
    <property type="molecule type" value="Genomic_DNA"/>
</dbReference>